<keyword evidence="5 8" id="KW-0812">Transmembrane</keyword>
<keyword evidence="4" id="KW-1003">Cell membrane</keyword>
<feature type="transmembrane region" description="Helical" evidence="8">
    <location>
        <begin position="89"/>
        <end position="112"/>
    </location>
</feature>
<dbReference type="Pfam" id="PF02293">
    <property type="entry name" value="AmiS_UreI"/>
    <property type="match status" value="1"/>
</dbReference>
<evidence type="ECO:0000256" key="5">
    <source>
        <dbReference type="ARBA" id="ARBA00022692"/>
    </source>
</evidence>
<keyword evidence="7 8" id="KW-0472">Membrane</keyword>
<dbReference type="Gene3D" id="1.25.40.600">
    <property type="match status" value="1"/>
</dbReference>
<sequence>MLGVILLYVGMVLMSNGICRLTKIEDKSLVVMNIFTGGLGLVLNIIAISIGVAQNAAYSWYYASATGLLFAFTYLYTAINTIFDFDQRLYGWYSLFVAINTIPAGLLCFQGYGGNSWYGIIWWLWGILWLTGFIETVLKKNLGSFVGWLGVIEGIITAWIPGFMMLTGVWPK</sequence>
<comment type="caution">
    <text evidence="9">The sequence shown here is derived from an EMBL/GenBank/DDBJ whole genome shotgun (WGS) entry which is preliminary data.</text>
</comment>
<evidence type="ECO:0000256" key="2">
    <source>
        <dbReference type="ARBA" id="ARBA00010068"/>
    </source>
</evidence>
<protein>
    <submittedName>
        <fullName evidence="9">AmiS UreI transporter</fullName>
    </submittedName>
</protein>
<dbReference type="RefSeq" id="WP_056959289.1">
    <property type="nucleotide sequence ID" value="NZ_AYYN01000127.1"/>
</dbReference>
<evidence type="ECO:0000256" key="1">
    <source>
        <dbReference type="ARBA" id="ARBA00004651"/>
    </source>
</evidence>
<dbReference type="CDD" id="cd13428">
    <property type="entry name" value="UreI_AmiS"/>
    <property type="match status" value="1"/>
</dbReference>
<keyword evidence="3" id="KW-0813">Transport</keyword>
<dbReference type="InterPro" id="IPR038523">
    <property type="entry name" value="AmiSUreI_transpt_sf"/>
</dbReference>
<evidence type="ECO:0000256" key="8">
    <source>
        <dbReference type="SAM" id="Phobius"/>
    </source>
</evidence>
<comment type="similarity">
    <text evidence="2">Belongs to the AmiS/UreI family.</text>
</comment>
<proteinExistence type="inferred from homology"/>
<feature type="transmembrane region" description="Helical" evidence="8">
    <location>
        <begin position="118"/>
        <end position="138"/>
    </location>
</feature>
<evidence type="ECO:0000313" key="10">
    <source>
        <dbReference type="Proteomes" id="UP000051612"/>
    </source>
</evidence>
<evidence type="ECO:0000256" key="4">
    <source>
        <dbReference type="ARBA" id="ARBA00022475"/>
    </source>
</evidence>
<name>A0A0R2B4I0_9LACO</name>
<evidence type="ECO:0000256" key="6">
    <source>
        <dbReference type="ARBA" id="ARBA00022989"/>
    </source>
</evidence>
<evidence type="ECO:0000256" key="3">
    <source>
        <dbReference type="ARBA" id="ARBA00022448"/>
    </source>
</evidence>
<evidence type="ECO:0000256" key="7">
    <source>
        <dbReference type="ARBA" id="ARBA00023136"/>
    </source>
</evidence>
<dbReference type="PATRIC" id="fig|1423772.3.peg.664"/>
<feature type="transmembrane region" description="Helical" evidence="8">
    <location>
        <begin position="29"/>
        <end position="53"/>
    </location>
</feature>
<dbReference type="InterPro" id="IPR003211">
    <property type="entry name" value="AmiSUreI_transpt"/>
</dbReference>
<dbReference type="Proteomes" id="UP000051612">
    <property type="component" value="Unassembled WGS sequence"/>
</dbReference>
<evidence type="ECO:0000313" key="9">
    <source>
        <dbReference type="EMBL" id="KRM73978.1"/>
    </source>
</evidence>
<accession>A0A0R2B4I0</accession>
<feature type="transmembrane region" description="Helical" evidence="8">
    <location>
        <begin position="59"/>
        <end position="77"/>
    </location>
</feature>
<organism evidence="9 10">
    <name type="scientific">Ligilactobacillus murinus DSM 20452 = NBRC 14221</name>
    <dbReference type="NCBI Taxonomy" id="1423772"/>
    <lineage>
        <taxon>Bacteria</taxon>
        <taxon>Bacillati</taxon>
        <taxon>Bacillota</taxon>
        <taxon>Bacilli</taxon>
        <taxon>Lactobacillales</taxon>
        <taxon>Lactobacillaceae</taxon>
        <taxon>Ligilactobacillus</taxon>
    </lineage>
</organism>
<feature type="transmembrane region" description="Helical" evidence="8">
    <location>
        <begin position="6"/>
        <end position="22"/>
    </location>
</feature>
<feature type="transmembrane region" description="Helical" evidence="8">
    <location>
        <begin position="145"/>
        <end position="170"/>
    </location>
</feature>
<reference evidence="9 10" key="1">
    <citation type="journal article" date="2015" name="Genome Announc.">
        <title>Expanding the biotechnology potential of lactobacilli through comparative genomics of 213 strains and associated genera.</title>
        <authorList>
            <person name="Sun Z."/>
            <person name="Harris H.M."/>
            <person name="McCann A."/>
            <person name="Guo C."/>
            <person name="Argimon S."/>
            <person name="Zhang W."/>
            <person name="Yang X."/>
            <person name="Jeffery I.B."/>
            <person name="Cooney J.C."/>
            <person name="Kagawa T.F."/>
            <person name="Liu W."/>
            <person name="Song Y."/>
            <person name="Salvetti E."/>
            <person name="Wrobel A."/>
            <person name="Rasinkangas P."/>
            <person name="Parkhill J."/>
            <person name="Rea M.C."/>
            <person name="O'Sullivan O."/>
            <person name="Ritari J."/>
            <person name="Douillard F.P."/>
            <person name="Paul Ross R."/>
            <person name="Yang R."/>
            <person name="Briner A.E."/>
            <person name="Felis G.E."/>
            <person name="de Vos W.M."/>
            <person name="Barrangou R."/>
            <person name="Klaenhammer T.R."/>
            <person name="Caufield P.W."/>
            <person name="Cui Y."/>
            <person name="Zhang H."/>
            <person name="O'Toole P.W."/>
        </authorList>
    </citation>
    <scope>NUCLEOTIDE SEQUENCE [LARGE SCALE GENOMIC DNA]</scope>
    <source>
        <strain evidence="9 10">DSM 20452</strain>
    </source>
</reference>
<keyword evidence="6 8" id="KW-1133">Transmembrane helix</keyword>
<gene>
    <name evidence="9" type="ORF">FC48_GL000601</name>
</gene>
<dbReference type="EMBL" id="AYYN01000127">
    <property type="protein sequence ID" value="KRM73978.1"/>
    <property type="molecule type" value="Genomic_DNA"/>
</dbReference>
<dbReference type="AlphaFoldDB" id="A0A0R2B4I0"/>
<dbReference type="GO" id="GO:0005886">
    <property type="term" value="C:plasma membrane"/>
    <property type="evidence" value="ECO:0007669"/>
    <property type="project" value="UniProtKB-SubCell"/>
</dbReference>
<comment type="subcellular location">
    <subcellularLocation>
        <location evidence="1">Cell membrane</location>
        <topology evidence="1">Multi-pass membrane protein</topology>
    </subcellularLocation>
</comment>